<comment type="caution">
    <text evidence="6">The sequence shown here is derived from an EMBL/GenBank/DDBJ whole genome shotgun (WGS) entry which is preliminary data.</text>
</comment>
<dbReference type="InterPro" id="IPR015424">
    <property type="entry name" value="PyrdxlP-dep_Trfase"/>
</dbReference>
<dbReference type="Proteomes" id="UP001501736">
    <property type="component" value="Unassembled WGS sequence"/>
</dbReference>
<dbReference type="Gene3D" id="3.90.1150.10">
    <property type="entry name" value="Aspartate Aminotransferase, domain 1"/>
    <property type="match status" value="1"/>
</dbReference>
<feature type="region of interest" description="Disordered" evidence="5">
    <location>
        <begin position="1"/>
        <end position="70"/>
    </location>
</feature>
<gene>
    <name evidence="6" type="ORF">GCM10020260_15180</name>
</gene>
<evidence type="ECO:0000313" key="7">
    <source>
        <dbReference type="Proteomes" id="UP001501736"/>
    </source>
</evidence>
<dbReference type="EMBL" id="BAAAYG010000005">
    <property type="protein sequence ID" value="GAA3284514.1"/>
    <property type="molecule type" value="Genomic_DNA"/>
</dbReference>
<reference evidence="7" key="1">
    <citation type="journal article" date="2019" name="Int. J. Syst. Evol. Microbiol.">
        <title>The Global Catalogue of Microorganisms (GCM) 10K type strain sequencing project: providing services to taxonomists for standard genome sequencing and annotation.</title>
        <authorList>
            <consortium name="The Broad Institute Genomics Platform"/>
            <consortium name="The Broad Institute Genome Sequencing Center for Infectious Disease"/>
            <person name="Wu L."/>
            <person name="Ma J."/>
        </authorList>
    </citation>
    <scope>NUCLEOTIDE SEQUENCE [LARGE SCALE GENOMIC DNA]</scope>
    <source>
        <strain evidence="7">JCM 11483</strain>
    </source>
</reference>
<dbReference type="PANTHER" id="PTHR11808:SF15">
    <property type="entry name" value="CYSTATHIONINE GAMMA-LYASE"/>
    <property type="match status" value="1"/>
</dbReference>
<dbReference type="PIRSF" id="PIRSF001434">
    <property type="entry name" value="CGS"/>
    <property type="match status" value="1"/>
</dbReference>
<proteinExistence type="inferred from homology"/>
<dbReference type="InterPro" id="IPR015422">
    <property type="entry name" value="PyrdxlP-dep_Trfase_small"/>
</dbReference>
<protein>
    <submittedName>
        <fullName evidence="6">Aminotransferase class I/II-fold pyridoxal phosphate-dependent enzyme</fullName>
    </submittedName>
</protein>
<keyword evidence="3 4" id="KW-0663">Pyridoxal phosphate</keyword>
<evidence type="ECO:0000256" key="1">
    <source>
        <dbReference type="ARBA" id="ARBA00001933"/>
    </source>
</evidence>
<dbReference type="InterPro" id="IPR015421">
    <property type="entry name" value="PyrdxlP-dep_Trfase_major"/>
</dbReference>
<comment type="similarity">
    <text evidence="2 4">Belongs to the trans-sulfuration enzymes family.</text>
</comment>
<evidence type="ECO:0000256" key="5">
    <source>
        <dbReference type="SAM" id="MobiDB-lite"/>
    </source>
</evidence>
<evidence type="ECO:0000256" key="3">
    <source>
        <dbReference type="ARBA" id="ARBA00022898"/>
    </source>
</evidence>
<dbReference type="GO" id="GO:0008483">
    <property type="term" value="F:transaminase activity"/>
    <property type="evidence" value="ECO:0007669"/>
    <property type="project" value="UniProtKB-KW"/>
</dbReference>
<dbReference type="Gene3D" id="3.40.640.10">
    <property type="entry name" value="Type I PLP-dependent aspartate aminotransferase-like (Major domain)"/>
    <property type="match status" value="1"/>
</dbReference>
<evidence type="ECO:0000313" key="6">
    <source>
        <dbReference type="EMBL" id="GAA3284514.1"/>
    </source>
</evidence>
<feature type="compositionally biased region" description="Polar residues" evidence="5">
    <location>
        <begin position="20"/>
        <end position="32"/>
    </location>
</feature>
<dbReference type="Pfam" id="PF01053">
    <property type="entry name" value="Cys_Met_Meta_PP"/>
    <property type="match status" value="1"/>
</dbReference>
<comment type="cofactor">
    <cofactor evidence="1 4">
        <name>pyridoxal 5'-phosphate</name>
        <dbReference type="ChEBI" id="CHEBI:597326"/>
    </cofactor>
</comment>
<evidence type="ECO:0000256" key="2">
    <source>
        <dbReference type="ARBA" id="ARBA00009077"/>
    </source>
</evidence>
<accession>A0ABP6RGU0</accession>
<keyword evidence="7" id="KW-1185">Reference proteome</keyword>
<sequence length="466" mass="49152">MTVRSGAARESWTRVADVENASNSQQPHSPTSDAVEHPVAGHHPHTYVVSAGRGGPEGDPHAPGASGVPVNAPVDFSSTYSYRPDDDGGRLYAREGMPTWEPLEELLAHLEGGTRSTWSGEGFVATEQQAALQVPPALLFGSGMAAIAAVVHLLPIGGHIILPRHSYNGTSALVDELAAEGRLTAHRVDIADTEAVQTTLADVATLAQAQEAPVMLWAESPTNPMLEVADLPALLAEARRRGVLTAVDNTFATPLRQRPLQHGADIVVHSVTKFLAGHSDLVMGAAVAADPQLRERLRRHRSLHGAVPGPMEVFLALRGVRTLAVRLDAAEANAAELAVRLEQLAASGETPLQTVSYPGLASHPQHERAGEQLAGCGAIIALHLPDVASADAVLSALRVWTPATSLGGVESLAERRRRHGGEPDTVPEGLIRLSVGIEHVDDLHADLVQALRLAGGVRPDNPAETR</sequence>
<name>A0ABP6RGU0_9MICC</name>
<dbReference type="PANTHER" id="PTHR11808">
    <property type="entry name" value="TRANS-SULFURATION ENZYME FAMILY MEMBER"/>
    <property type="match status" value="1"/>
</dbReference>
<dbReference type="RefSeq" id="WP_344719885.1">
    <property type="nucleotide sequence ID" value="NZ_BAAAYG010000005.1"/>
</dbReference>
<keyword evidence="6" id="KW-0032">Aminotransferase</keyword>
<keyword evidence="6" id="KW-0808">Transferase</keyword>
<dbReference type="SUPFAM" id="SSF53383">
    <property type="entry name" value="PLP-dependent transferases"/>
    <property type="match status" value="1"/>
</dbReference>
<dbReference type="InterPro" id="IPR000277">
    <property type="entry name" value="Cys/Met-Metab_PyrdxlP-dep_enz"/>
</dbReference>
<organism evidence="6 7">
    <name type="scientific">Nesterenkonia halobia</name>
    <dbReference type="NCBI Taxonomy" id="37922"/>
    <lineage>
        <taxon>Bacteria</taxon>
        <taxon>Bacillati</taxon>
        <taxon>Actinomycetota</taxon>
        <taxon>Actinomycetes</taxon>
        <taxon>Micrococcales</taxon>
        <taxon>Micrococcaceae</taxon>
        <taxon>Nesterenkonia</taxon>
    </lineage>
</organism>
<evidence type="ECO:0000256" key="4">
    <source>
        <dbReference type="RuleBase" id="RU362118"/>
    </source>
</evidence>